<evidence type="ECO:0000313" key="1">
    <source>
        <dbReference type="EMBL" id="OGG59603.1"/>
    </source>
</evidence>
<proteinExistence type="predicted"/>
<evidence type="ECO:0000313" key="2">
    <source>
        <dbReference type="Proteomes" id="UP000176377"/>
    </source>
</evidence>
<name>A0A1F6DDT8_9BACT</name>
<comment type="caution">
    <text evidence="1">The sequence shown here is derived from an EMBL/GenBank/DDBJ whole genome shotgun (WGS) entry which is preliminary data.</text>
</comment>
<gene>
    <name evidence="1" type="ORF">A2765_03290</name>
</gene>
<organism evidence="1 2">
    <name type="scientific">Candidatus Kaiserbacteria bacterium RIFCSPHIGHO2_01_FULL_56_24</name>
    <dbReference type="NCBI Taxonomy" id="1798487"/>
    <lineage>
        <taxon>Bacteria</taxon>
        <taxon>Candidatus Kaiseribacteriota</taxon>
    </lineage>
</organism>
<reference evidence="1 2" key="1">
    <citation type="journal article" date="2016" name="Nat. Commun.">
        <title>Thousands of microbial genomes shed light on interconnected biogeochemical processes in an aquifer system.</title>
        <authorList>
            <person name="Anantharaman K."/>
            <person name="Brown C.T."/>
            <person name="Hug L.A."/>
            <person name="Sharon I."/>
            <person name="Castelle C.J."/>
            <person name="Probst A.J."/>
            <person name="Thomas B.C."/>
            <person name="Singh A."/>
            <person name="Wilkins M.J."/>
            <person name="Karaoz U."/>
            <person name="Brodie E.L."/>
            <person name="Williams K.H."/>
            <person name="Hubbard S.S."/>
            <person name="Banfield J.F."/>
        </authorList>
    </citation>
    <scope>NUCLEOTIDE SEQUENCE [LARGE SCALE GENOMIC DNA]</scope>
</reference>
<protein>
    <submittedName>
        <fullName evidence="1">Uncharacterized protein</fullName>
    </submittedName>
</protein>
<sequence length="60" mass="6949">MSDQFLDVCGKSDNAEWFLRMVALECKRTVTIWFKEPTVWDARMEAAMTGVFLPFTPDTD</sequence>
<accession>A0A1F6DDT8</accession>
<dbReference type="AlphaFoldDB" id="A0A1F6DDT8"/>
<dbReference type="EMBL" id="MFLA01000017">
    <property type="protein sequence ID" value="OGG59603.1"/>
    <property type="molecule type" value="Genomic_DNA"/>
</dbReference>
<dbReference type="Proteomes" id="UP000176377">
    <property type="component" value="Unassembled WGS sequence"/>
</dbReference>